<sequence length="351" mass="40772">MEKVKTDELDEEFVEEVENAVKSIYSQLPLKYIGSSTMKGISFIKFLQNIVDRMNSSETSTLLSIPSEYESVIQFVAQEAIKECIGRYEEKMEALMNNDGKLPMLWEEFEKMHHEYISEVNELFFEKIIGSPTQMGSFAIQLNETTSKSKEGFVERNSKELTIYNEKIAKGLWAKYIENNSFKGIEKFKGALQSFESDCDKSMKKSPEATKIIASYKQNQYLSAIEHITQLGLDLAKGIRDEEEANRLKLEAFAREEELRLQIEALRREREEYEKNAKNKMAELQTNIEQQKKSQDEMKQCFVEEQKFLIGMINQIFDTLIKHKEVIAKLRKEESKVKKNKLKGKNICIIA</sequence>
<proteinExistence type="predicted"/>
<protein>
    <recommendedName>
        <fullName evidence="4">Guanylate-binding protein/Atlastin C-terminal domain-containing protein</fullName>
    </recommendedName>
</protein>
<dbReference type="Gene3D" id="3.40.50.300">
    <property type="entry name" value="P-loop containing nucleotide triphosphate hydrolases"/>
    <property type="match status" value="1"/>
</dbReference>
<accession>A0A397TDE7</accession>
<name>A0A397TDE7_9GLOM</name>
<dbReference type="GO" id="GO:0005525">
    <property type="term" value="F:GTP binding"/>
    <property type="evidence" value="ECO:0007669"/>
    <property type="project" value="InterPro"/>
</dbReference>
<dbReference type="EMBL" id="QKYT01000062">
    <property type="protein sequence ID" value="RIA95359.1"/>
    <property type="molecule type" value="Genomic_DNA"/>
</dbReference>
<keyword evidence="3" id="KW-1185">Reference proteome</keyword>
<gene>
    <name evidence="2" type="ORF">C1645_757653</name>
</gene>
<dbReference type="InterPro" id="IPR027417">
    <property type="entry name" value="P-loop_NTPase"/>
</dbReference>
<evidence type="ECO:0000313" key="3">
    <source>
        <dbReference type="Proteomes" id="UP000265703"/>
    </source>
</evidence>
<evidence type="ECO:0008006" key="4">
    <source>
        <dbReference type="Google" id="ProtNLM"/>
    </source>
</evidence>
<dbReference type="AlphaFoldDB" id="A0A397TDE7"/>
<dbReference type="SUPFAM" id="SSF48340">
    <property type="entry name" value="Interferon-induced guanylate-binding protein 1 (GBP1), C-terminal domain"/>
    <property type="match status" value="1"/>
</dbReference>
<feature type="coiled-coil region" evidence="1">
    <location>
        <begin position="249"/>
        <end position="301"/>
    </location>
</feature>
<keyword evidence="1" id="KW-0175">Coiled coil</keyword>
<dbReference type="InterPro" id="IPR036543">
    <property type="entry name" value="Guanylate-bd_C_sf"/>
</dbReference>
<dbReference type="OrthoDB" id="2330589at2759"/>
<reference evidence="2 3" key="1">
    <citation type="submission" date="2018-06" db="EMBL/GenBank/DDBJ databases">
        <title>Comparative genomics reveals the genomic features of Rhizophagus irregularis, R. cerebriforme, R. diaphanum and Gigaspora rosea, and their symbiotic lifestyle signature.</title>
        <authorList>
            <person name="Morin E."/>
            <person name="San Clemente H."/>
            <person name="Chen E.C.H."/>
            <person name="De La Providencia I."/>
            <person name="Hainaut M."/>
            <person name="Kuo A."/>
            <person name="Kohler A."/>
            <person name="Murat C."/>
            <person name="Tang N."/>
            <person name="Roy S."/>
            <person name="Loubradou J."/>
            <person name="Henrissat B."/>
            <person name="Grigoriev I.V."/>
            <person name="Corradi N."/>
            <person name="Roux C."/>
            <person name="Martin F.M."/>
        </authorList>
    </citation>
    <scope>NUCLEOTIDE SEQUENCE [LARGE SCALE GENOMIC DNA]</scope>
    <source>
        <strain evidence="2 3">DAOM 227022</strain>
    </source>
</reference>
<dbReference type="GO" id="GO:0003924">
    <property type="term" value="F:GTPase activity"/>
    <property type="evidence" value="ECO:0007669"/>
    <property type="project" value="InterPro"/>
</dbReference>
<dbReference type="Proteomes" id="UP000265703">
    <property type="component" value="Unassembled WGS sequence"/>
</dbReference>
<evidence type="ECO:0000256" key="1">
    <source>
        <dbReference type="SAM" id="Coils"/>
    </source>
</evidence>
<comment type="caution">
    <text evidence="2">The sequence shown here is derived from an EMBL/GenBank/DDBJ whole genome shotgun (WGS) entry which is preliminary data.</text>
</comment>
<organism evidence="2 3">
    <name type="scientific">Glomus cerebriforme</name>
    <dbReference type="NCBI Taxonomy" id="658196"/>
    <lineage>
        <taxon>Eukaryota</taxon>
        <taxon>Fungi</taxon>
        <taxon>Fungi incertae sedis</taxon>
        <taxon>Mucoromycota</taxon>
        <taxon>Glomeromycotina</taxon>
        <taxon>Glomeromycetes</taxon>
        <taxon>Glomerales</taxon>
        <taxon>Glomeraceae</taxon>
        <taxon>Glomus</taxon>
    </lineage>
</organism>
<evidence type="ECO:0000313" key="2">
    <source>
        <dbReference type="EMBL" id="RIA95359.1"/>
    </source>
</evidence>
<dbReference type="PANTHER" id="PTHR10751">
    <property type="entry name" value="GUANYLATE BINDING PROTEIN"/>
    <property type="match status" value="1"/>
</dbReference>